<dbReference type="InterPro" id="IPR003141">
    <property type="entry name" value="Pol/His_phosphatase_N"/>
</dbReference>
<dbReference type="SMART" id="SM00481">
    <property type="entry name" value="POLIIIAc"/>
    <property type="match status" value="1"/>
</dbReference>
<feature type="region of interest" description="Disordered" evidence="1">
    <location>
        <begin position="1"/>
        <end position="22"/>
    </location>
</feature>
<dbReference type="PANTHER" id="PTHR42924:SF3">
    <property type="entry name" value="POLYMERASE_HISTIDINOL PHOSPHATASE N-TERMINAL DOMAIN-CONTAINING PROTEIN"/>
    <property type="match status" value="1"/>
</dbReference>
<dbReference type="GO" id="GO:0035312">
    <property type="term" value="F:5'-3' DNA exonuclease activity"/>
    <property type="evidence" value="ECO:0007669"/>
    <property type="project" value="TreeGrafter"/>
</dbReference>
<dbReference type="Pfam" id="PF13263">
    <property type="entry name" value="PHP_C"/>
    <property type="match status" value="1"/>
</dbReference>
<gene>
    <name evidence="3" type="ORF">DFJ64_0279</name>
</gene>
<dbReference type="SUPFAM" id="SSF89550">
    <property type="entry name" value="PHP domain-like"/>
    <property type="match status" value="1"/>
</dbReference>
<dbReference type="Gene3D" id="3.20.20.140">
    <property type="entry name" value="Metal-dependent hydrolases"/>
    <property type="match status" value="1"/>
</dbReference>
<dbReference type="RefSeq" id="WP_245940891.1">
    <property type="nucleotide sequence ID" value="NZ_QTUC01000001.1"/>
</dbReference>
<dbReference type="Proteomes" id="UP000256485">
    <property type="component" value="Unassembled WGS sequence"/>
</dbReference>
<dbReference type="PANTHER" id="PTHR42924">
    <property type="entry name" value="EXONUCLEASE"/>
    <property type="match status" value="1"/>
</dbReference>
<evidence type="ECO:0000313" key="3">
    <source>
        <dbReference type="EMBL" id="REF34913.1"/>
    </source>
</evidence>
<comment type="caution">
    <text evidence="3">The sequence shown here is derived from an EMBL/GenBank/DDBJ whole genome shotgun (WGS) entry which is preliminary data.</text>
</comment>
<dbReference type="GO" id="GO:0004534">
    <property type="term" value="F:5'-3' RNA exonuclease activity"/>
    <property type="evidence" value="ECO:0007669"/>
    <property type="project" value="TreeGrafter"/>
</dbReference>
<accession>A0A3D9V2B0</accession>
<dbReference type="InterPro" id="IPR016195">
    <property type="entry name" value="Pol/histidinol_Pase-like"/>
</dbReference>
<dbReference type="EMBL" id="QTUC01000001">
    <property type="protein sequence ID" value="REF34913.1"/>
    <property type="molecule type" value="Genomic_DNA"/>
</dbReference>
<feature type="domain" description="Polymerase/histidinol phosphatase N-terminal" evidence="2">
    <location>
        <begin position="171"/>
        <end position="235"/>
    </location>
</feature>
<dbReference type="AlphaFoldDB" id="A0A3D9V2B0"/>
<organism evidence="3 4">
    <name type="scientific">Thermasporomyces composti</name>
    <dbReference type="NCBI Taxonomy" id="696763"/>
    <lineage>
        <taxon>Bacteria</taxon>
        <taxon>Bacillati</taxon>
        <taxon>Actinomycetota</taxon>
        <taxon>Actinomycetes</taxon>
        <taxon>Propionibacteriales</taxon>
        <taxon>Nocardioidaceae</taxon>
        <taxon>Thermasporomyces</taxon>
    </lineage>
</organism>
<proteinExistence type="predicted"/>
<keyword evidence="4" id="KW-1185">Reference proteome</keyword>
<protein>
    <recommendedName>
        <fullName evidence="2">Polymerase/histidinol phosphatase N-terminal domain-containing protein</fullName>
    </recommendedName>
</protein>
<dbReference type="InterPro" id="IPR052018">
    <property type="entry name" value="PHP_domain"/>
</dbReference>
<name>A0A3D9V2B0_THECX</name>
<sequence length="484" mass="52033">MTARSADSADERSTDSGVGDERTIVLTGRLDTDAPDWVPVPVDVPDGVREIVVRYTYDNPSAGTGAPGNALDIGIFDPRGHERGAAHGFRGWSGGARESFSISRSTATPGYLPGPIHPGTWHLMLGPYTITPQGLSYRIEVTLRFGPPGPDFVPRYAPRHATGRGRAWYRGDLHLHTVHSDGRREPEELVADVRAAGLDFMVSTEHNTSSASGVWGYHVPDDLLVIDGEEITTRNGHLVVAGLDPGTWLDWRYRARDGVFPDVLRHIHRQGALAIAAHPFCPFLGCAWKFGFDGLDAVEVWNGSWTPDDEVTLRQWDAHLVAAGKDGAWLPAVGGSDAHDHSQTVGLGQTVVLADDLTRDAILAGIRAGRCYVAESANVELDFSASAEEATAGIGDRLSLRPDTEVAVEVAVRGAPGTFVRLVTDAGPVAQLPVPESGNGTVTWRTTARAAAYIRAEVRRMPSGPLPFEPMVAFTNPIFLDVPS</sequence>
<evidence type="ECO:0000256" key="1">
    <source>
        <dbReference type="SAM" id="MobiDB-lite"/>
    </source>
</evidence>
<reference evidence="3 4" key="1">
    <citation type="submission" date="2018-08" db="EMBL/GenBank/DDBJ databases">
        <title>Sequencing the genomes of 1000 actinobacteria strains.</title>
        <authorList>
            <person name="Klenk H.-P."/>
        </authorList>
    </citation>
    <scope>NUCLEOTIDE SEQUENCE [LARGE SCALE GENOMIC DNA]</scope>
    <source>
        <strain evidence="3 4">DSM 22891</strain>
    </source>
</reference>
<feature type="compositionally biased region" description="Basic and acidic residues" evidence="1">
    <location>
        <begin position="7"/>
        <end position="22"/>
    </location>
</feature>
<dbReference type="CDD" id="cd07432">
    <property type="entry name" value="PHP_HisPPase"/>
    <property type="match status" value="1"/>
</dbReference>
<evidence type="ECO:0000313" key="4">
    <source>
        <dbReference type="Proteomes" id="UP000256485"/>
    </source>
</evidence>
<evidence type="ECO:0000259" key="2">
    <source>
        <dbReference type="SMART" id="SM00481"/>
    </source>
</evidence>
<dbReference type="NCBIfam" id="NF038032">
    <property type="entry name" value="CehA_McbA_metalo"/>
    <property type="match status" value="1"/>
</dbReference>